<dbReference type="Proteomes" id="UP000594903">
    <property type="component" value="Chromosome"/>
</dbReference>
<gene>
    <name evidence="3" type="primary">yedI</name>
    <name evidence="2" type="ORF">I6G29_02050</name>
    <name evidence="3" type="ORF">NCTC11997_00458</name>
</gene>
<organism evidence="3 4">
    <name type="scientific">Oligella ureolytica</name>
    <dbReference type="NCBI Taxonomy" id="90244"/>
    <lineage>
        <taxon>Bacteria</taxon>
        <taxon>Pseudomonadati</taxon>
        <taxon>Pseudomonadota</taxon>
        <taxon>Betaproteobacteria</taxon>
        <taxon>Burkholderiales</taxon>
        <taxon>Alcaligenaceae</taxon>
        <taxon>Oligella</taxon>
    </lineage>
</organism>
<keyword evidence="1" id="KW-0812">Transmembrane</keyword>
<reference evidence="2 5" key="2">
    <citation type="submission" date="2020-12" db="EMBL/GenBank/DDBJ databases">
        <title>FDA dAtabase for Regulatory Grade micrObial Sequences (FDA-ARGOS): Supporting development and validation of Infectious Disease Dx tests.</title>
        <authorList>
            <person name="Sproer C."/>
            <person name="Gronow S."/>
            <person name="Severitt S."/>
            <person name="Schroder I."/>
            <person name="Tallon L."/>
            <person name="Sadzewicz L."/>
            <person name="Zhao X."/>
            <person name="Boylan J."/>
            <person name="Ott S."/>
            <person name="Bowen H."/>
            <person name="Vavikolanu K."/>
            <person name="Mehta A."/>
            <person name="Aluvathingal J."/>
            <person name="Nadendla S."/>
            <person name="Lowell S."/>
            <person name="Myers T."/>
            <person name="Yan Y."/>
            <person name="Sichtig H."/>
        </authorList>
    </citation>
    <scope>NUCLEOTIDE SEQUENCE [LARGE SCALE GENOMIC DNA]</scope>
    <source>
        <strain evidence="2 5">FDAARGOS_872</strain>
    </source>
</reference>
<dbReference type="OrthoDB" id="9814178at2"/>
<feature type="transmembrane region" description="Helical" evidence="1">
    <location>
        <begin position="231"/>
        <end position="251"/>
    </location>
</feature>
<dbReference type="Pfam" id="PF05661">
    <property type="entry name" value="DUF808"/>
    <property type="match status" value="1"/>
</dbReference>
<dbReference type="PANTHER" id="PTHR30503:SF3">
    <property type="entry name" value="INNER MEMBRANE PROTEIN YEDI"/>
    <property type="match status" value="1"/>
</dbReference>
<feature type="transmembrane region" description="Helical" evidence="1">
    <location>
        <begin position="155"/>
        <end position="175"/>
    </location>
</feature>
<dbReference type="PANTHER" id="PTHR30503">
    <property type="entry name" value="INNER MEMBRANE PROTEIN YEDI"/>
    <property type="match status" value="1"/>
</dbReference>
<protein>
    <submittedName>
        <fullName evidence="2">DUF808 domain-containing protein</fullName>
    </submittedName>
    <submittedName>
        <fullName evidence="3">Inner membrane protein yedI</fullName>
    </submittedName>
</protein>
<evidence type="ECO:0000313" key="5">
    <source>
        <dbReference type="Proteomes" id="UP000594903"/>
    </source>
</evidence>
<reference evidence="3 4" key="1">
    <citation type="submission" date="2018-06" db="EMBL/GenBank/DDBJ databases">
        <authorList>
            <consortium name="Pathogen Informatics"/>
            <person name="Doyle S."/>
        </authorList>
    </citation>
    <scope>NUCLEOTIDE SEQUENCE [LARGE SCALE GENOMIC DNA]</scope>
    <source>
        <strain evidence="3 4">NCTC11997</strain>
    </source>
</reference>
<keyword evidence="1" id="KW-0472">Membrane</keyword>
<accession>A0A378XDZ6</accession>
<feature type="transmembrane region" description="Helical" evidence="1">
    <location>
        <begin position="71"/>
        <end position="98"/>
    </location>
</feature>
<name>A0A378XDZ6_9BURK</name>
<feature type="transmembrane region" description="Helical" evidence="1">
    <location>
        <begin position="271"/>
        <end position="296"/>
    </location>
</feature>
<sequence>MAFASLFTLLDDVTTVLDDVAAMTKVAAKKTAGIVGDDLAVNANQLTGISAKRELPVIWEVTKGSFKNKAVIIPAALLISYFFPILITILLMIGGAYLSFEGMEKVIHHVKGRREAHQLEPNVENHSLGKTHTETAVDSTKDERTKINGAIRTDFILSAEIIIIAMGVVATMSILPKTMVMIAIGVGITVLVYGFVSLIIKLDDIGLWLMQKESRYYKKIGRGMIAFMPHLMRGLAIIGAIAMFLVGGGIFTHNWPWLHGLIASLSIDSTFLTMLIDLFLGMLVGMVVYLLVLPFMNLKRAEPSRLTLEQ</sequence>
<dbReference type="Proteomes" id="UP000254603">
    <property type="component" value="Unassembled WGS sequence"/>
</dbReference>
<dbReference type="PIRSF" id="PIRSF016660">
    <property type="entry name" value="YedI"/>
    <property type="match status" value="1"/>
</dbReference>
<dbReference type="AlphaFoldDB" id="A0A378XDZ6"/>
<dbReference type="InterPro" id="IPR008526">
    <property type="entry name" value="YedI"/>
</dbReference>
<feature type="transmembrane region" description="Helical" evidence="1">
    <location>
        <begin position="181"/>
        <end position="210"/>
    </location>
</feature>
<dbReference type="EMBL" id="CP065725">
    <property type="protein sequence ID" value="QPT40424.1"/>
    <property type="molecule type" value="Genomic_DNA"/>
</dbReference>
<dbReference type="GO" id="GO:0005886">
    <property type="term" value="C:plasma membrane"/>
    <property type="evidence" value="ECO:0007669"/>
    <property type="project" value="TreeGrafter"/>
</dbReference>
<evidence type="ECO:0000313" key="3">
    <source>
        <dbReference type="EMBL" id="SUA51058.1"/>
    </source>
</evidence>
<evidence type="ECO:0000256" key="1">
    <source>
        <dbReference type="SAM" id="Phobius"/>
    </source>
</evidence>
<dbReference type="RefSeq" id="WP_018574205.1">
    <property type="nucleotide sequence ID" value="NZ_CP065725.1"/>
</dbReference>
<keyword evidence="1" id="KW-1133">Transmembrane helix</keyword>
<dbReference type="STRING" id="1122619.GCA_000373745_01020"/>
<evidence type="ECO:0000313" key="4">
    <source>
        <dbReference type="Proteomes" id="UP000254603"/>
    </source>
</evidence>
<proteinExistence type="predicted"/>
<dbReference type="EMBL" id="UGSB01000001">
    <property type="protein sequence ID" value="SUA51058.1"/>
    <property type="molecule type" value="Genomic_DNA"/>
</dbReference>
<evidence type="ECO:0000313" key="2">
    <source>
        <dbReference type="EMBL" id="QPT40424.1"/>
    </source>
</evidence>
<keyword evidence="5" id="KW-1185">Reference proteome</keyword>